<reference evidence="2 3" key="1">
    <citation type="journal article" date="2013" name="Front. Plant Sci.">
        <title>The Reference Genome of the Halophytic Plant Eutrema salsugineum.</title>
        <authorList>
            <person name="Yang R."/>
            <person name="Jarvis D.E."/>
            <person name="Chen H."/>
            <person name="Beilstein M.A."/>
            <person name="Grimwood J."/>
            <person name="Jenkins J."/>
            <person name="Shu S."/>
            <person name="Prochnik S."/>
            <person name="Xin M."/>
            <person name="Ma C."/>
            <person name="Schmutz J."/>
            <person name="Wing R.A."/>
            <person name="Mitchell-Olds T."/>
            <person name="Schumaker K.S."/>
            <person name="Wang X."/>
        </authorList>
    </citation>
    <scope>NUCLEOTIDE SEQUENCE [LARGE SCALE GENOMIC DNA]</scope>
</reference>
<dbReference type="AlphaFoldDB" id="V4L5I9"/>
<organism evidence="2 3">
    <name type="scientific">Eutrema salsugineum</name>
    <name type="common">Saltwater cress</name>
    <name type="synonym">Sisymbrium salsugineum</name>
    <dbReference type="NCBI Taxonomy" id="72664"/>
    <lineage>
        <taxon>Eukaryota</taxon>
        <taxon>Viridiplantae</taxon>
        <taxon>Streptophyta</taxon>
        <taxon>Embryophyta</taxon>
        <taxon>Tracheophyta</taxon>
        <taxon>Spermatophyta</taxon>
        <taxon>Magnoliopsida</taxon>
        <taxon>eudicotyledons</taxon>
        <taxon>Gunneridae</taxon>
        <taxon>Pentapetalae</taxon>
        <taxon>rosids</taxon>
        <taxon>malvids</taxon>
        <taxon>Brassicales</taxon>
        <taxon>Brassicaceae</taxon>
        <taxon>Eutremeae</taxon>
        <taxon>Eutrema</taxon>
    </lineage>
</organism>
<evidence type="ECO:0000313" key="2">
    <source>
        <dbReference type="EMBL" id="ESQ37552.1"/>
    </source>
</evidence>
<dbReference type="Gramene" id="ESQ37552">
    <property type="protein sequence ID" value="ESQ37552"/>
    <property type="gene ID" value="EUTSA_v10002741mg"/>
</dbReference>
<protein>
    <submittedName>
        <fullName evidence="2">Uncharacterized protein</fullName>
    </submittedName>
</protein>
<dbReference type="OMA" id="ICVAERN"/>
<dbReference type="KEGG" id="eus:EUTSA_v10002741mg"/>
<keyword evidence="3" id="KW-1185">Reference proteome</keyword>
<keyword evidence="1" id="KW-0732">Signal</keyword>
<dbReference type="Proteomes" id="UP000030689">
    <property type="component" value="Unassembled WGS sequence"/>
</dbReference>
<feature type="signal peptide" evidence="1">
    <location>
        <begin position="1"/>
        <end position="23"/>
    </location>
</feature>
<feature type="chain" id="PRO_5004721077" evidence="1">
    <location>
        <begin position="24"/>
        <end position="94"/>
    </location>
</feature>
<proteinExistence type="predicted"/>
<name>V4L5I9_EUTSA</name>
<sequence>MKKTSLLFIIGLLLFSTYTQILARRSCKSVSDCNQLKCEKRKCVQNKCICVAERNVVLPPSNNNEQACFDYCKSIGEEVRVWTTEGCWCQKPPM</sequence>
<accession>V4L5I9</accession>
<dbReference type="EMBL" id="KI517609">
    <property type="protein sequence ID" value="ESQ37552.1"/>
    <property type="molecule type" value="Genomic_DNA"/>
</dbReference>
<evidence type="ECO:0000256" key="1">
    <source>
        <dbReference type="SAM" id="SignalP"/>
    </source>
</evidence>
<gene>
    <name evidence="2" type="ORF">EUTSA_v10002741mg</name>
</gene>
<evidence type="ECO:0000313" key="3">
    <source>
        <dbReference type="Proteomes" id="UP000030689"/>
    </source>
</evidence>